<dbReference type="EMBL" id="FOHV01000030">
    <property type="protein sequence ID" value="SET48243.1"/>
    <property type="molecule type" value="Genomic_DNA"/>
</dbReference>
<accession>A0A1I0ETS5</accession>
<dbReference type="OrthoDB" id="68227at2"/>
<keyword evidence="1" id="KW-0812">Transmembrane</keyword>
<name>A0A1I0ETS5_9GAMM</name>
<dbReference type="AlphaFoldDB" id="A0A1I0ETS5"/>
<keyword evidence="3" id="KW-1185">Reference proteome</keyword>
<reference evidence="3" key="1">
    <citation type="submission" date="2016-10" db="EMBL/GenBank/DDBJ databases">
        <authorList>
            <person name="Varghese N."/>
            <person name="Submissions S."/>
        </authorList>
    </citation>
    <scope>NUCLEOTIDE SEQUENCE [LARGE SCALE GENOMIC DNA]</scope>
    <source>
        <strain evidence="3">DSM 18579</strain>
    </source>
</reference>
<evidence type="ECO:0008006" key="4">
    <source>
        <dbReference type="Google" id="ProtNLM"/>
    </source>
</evidence>
<keyword evidence="1" id="KW-0472">Membrane</keyword>
<dbReference type="InterPro" id="IPR003744">
    <property type="entry name" value="YhhQ"/>
</dbReference>
<protein>
    <recommendedName>
        <fullName evidence="4">Queuosine precursor transporter</fullName>
    </recommendedName>
</protein>
<organism evidence="2 3">
    <name type="scientific">Thorsellia anophelis DSM 18579</name>
    <dbReference type="NCBI Taxonomy" id="1123402"/>
    <lineage>
        <taxon>Bacteria</taxon>
        <taxon>Pseudomonadati</taxon>
        <taxon>Pseudomonadota</taxon>
        <taxon>Gammaproteobacteria</taxon>
        <taxon>Enterobacterales</taxon>
        <taxon>Thorselliaceae</taxon>
        <taxon>Thorsellia</taxon>
    </lineage>
</organism>
<dbReference type="STRING" id="1123402.SAMN02583745_02505"/>
<evidence type="ECO:0000313" key="2">
    <source>
        <dbReference type="EMBL" id="SET48243.1"/>
    </source>
</evidence>
<gene>
    <name evidence="2" type="ORF">SAMN02583745_02505</name>
</gene>
<evidence type="ECO:0000256" key="1">
    <source>
        <dbReference type="SAM" id="Phobius"/>
    </source>
</evidence>
<dbReference type="PANTHER" id="PTHR34300:SF2">
    <property type="entry name" value="QUEUOSINE PRECURSOR TRANSPORTER-RELATED"/>
    <property type="match status" value="1"/>
</dbReference>
<evidence type="ECO:0000313" key="3">
    <source>
        <dbReference type="Proteomes" id="UP000242642"/>
    </source>
</evidence>
<dbReference type="Proteomes" id="UP000242642">
    <property type="component" value="Unassembled WGS sequence"/>
</dbReference>
<proteinExistence type="predicted"/>
<feature type="transmembrane region" description="Helical" evidence="1">
    <location>
        <begin position="7"/>
        <end position="27"/>
    </location>
</feature>
<sequence length="199" mass="22407">MVVNGAFMVYACLLCYSLCVLLANVFIDSFITIPNVPLIGELPLSIGTIFFGAIFTLRDHLHQSGLKYVYIGIAFSLIITLTYNYYVGIPTQFIAASFLSLMMSELTNTAVFQKFIHQTWYKKVLKSNAASVPVDSTLFAFLAFWGVFPLTQILRIIIADILFKYIVATAIIIIPKDFFKSSKQLKDENSKMKEKSNIL</sequence>
<feature type="transmembrane region" description="Helical" evidence="1">
    <location>
        <begin position="124"/>
        <end position="147"/>
    </location>
</feature>
<feature type="transmembrane region" description="Helical" evidence="1">
    <location>
        <begin position="69"/>
        <end position="87"/>
    </location>
</feature>
<dbReference type="PANTHER" id="PTHR34300">
    <property type="entry name" value="QUEUOSINE PRECURSOR TRANSPORTER-RELATED"/>
    <property type="match status" value="1"/>
</dbReference>
<feature type="transmembrane region" description="Helical" evidence="1">
    <location>
        <begin position="39"/>
        <end position="57"/>
    </location>
</feature>
<feature type="transmembrane region" description="Helical" evidence="1">
    <location>
        <begin position="93"/>
        <end position="112"/>
    </location>
</feature>
<keyword evidence="1" id="KW-1133">Transmembrane helix</keyword>
<dbReference type="Pfam" id="PF02592">
    <property type="entry name" value="Vut_1"/>
    <property type="match status" value="1"/>
</dbReference>